<evidence type="ECO:0000313" key="2">
    <source>
        <dbReference type="Proteomes" id="UP000076722"/>
    </source>
</evidence>
<gene>
    <name evidence="1" type="ORF">SISNIDRAFT_448491</name>
</gene>
<organism evidence="1 2">
    <name type="scientific">Sistotremastrum niveocremeum HHB9708</name>
    <dbReference type="NCBI Taxonomy" id="1314777"/>
    <lineage>
        <taxon>Eukaryota</taxon>
        <taxon>Fungi</taxon>
        <taxon>Dikarya</taxon>
        <taxon>Basidiomycota</taxon>
        <taxon>Agaricomycotina</taxon>
        <taxon>Agaricomycetes</taxon>
        <taxon>Sistotremastrales</taxon>
        <taxon>Sistotremastraceae</taxon>
        <taxon>Sertulicium</taxon>
        <taxon>Sertulicium niveocremeum</taxon>
    </lineage>
</organism>
<dbReference type="Proteomes" id="UP000076722">
    <property type="component" value="Unassembled WGS sequence"/>
</dbReference>
<name>A0A164ZZS0_9AGAM</name>
<proteinExistence type="predicted"/>
<dbReference type="EMBL" id="KV419395">
    <property type="protein sequence ID" value="KZS98290.1"/>
    <property type="molecule type" value="Genomic_DNA"/>
</dbReference>
<sequence>MDSFARRREREWLASLRSVRSAYLFLVLSSLVRSSFRARAGAASAYFHVFSRSLITHPRSVVSLTLLYYALCCMIDFSHVYA</sequence>
<reference evidence="1 2" key="1">
    <citation type="journal article" date="2016" name="Mol. Biol. Evol.">
        <title>Comparative Genomics of Early-Diverging Mushroom-Forming Fungi Provides Insights into the Origins of Lignocellulose Decay Capabilities.</title>
        <authorList>
            <person name="Nagy L.G."/>
            <person name="Riley R."/>
            <person name="Tritt A."/>
            <person name="Adam C."/>
            <person name="Daum C."/>
            <person name="Floudas D."/>
            <person name="Sun H."/>
            <person name="Yadav J.S."/>
            <person name="Pangilinan J."/>
            <person name="Larsson K.H."/>
            <person name="Matsuura K."/>
            <person name="Barry K."/>
            <person name="Labutti K."/>
            <person name="Kuo R."/>
            <person name="Ohm R.A."/>
            <person name="Bhattacharya S.S."/>
            <person name="Shirouzu T."/>
            <person name="Yoshinaga Y."/>
            <person name="Martin F.M."/>
            <person name="Grigoriev I.V."/>
            <person name="Hibbett D.S."/>
        </authorList>
    </citation>
    <scope>NUCLEOTIDE SEQUENCE [LARGE SCALE GENOMIC DNA]</scope>
    <source>
        <strain evidence="1 2">HHB9708</strain>
    </source>
</reference>
<dbReference type="AlphaFoldDB" id="A0A164ZZS0"/>
<accession>A0A164ZZS0</accession>
<protein>
    <submittedName>
        <fullName evidence="1">Uncharacterized protein</fullName>
    </submittedName>
</protein>
<evidence type="ECO:0000313" key="1">
    <source>
        <dbReference type="EMBL" id="KZS98290.1"/>
    </source>
</evidence>
<keyword evidence="2" id="KW-1185">Reference proteome</keyword>